<accession>D3RW75</accession>
<organism evidence="1 2">
    <name type="scientific">Allochromatium vinosum (strain ATCC 17899 / DSM 180 / NBRC 103801 / NCIMB 10441 / D)</name>
    <name type="common">Chromatium vinosum</name>
    <dbReference type="NCBI Taxonomy" id="572477"/>
    <lineage>
        <taxon>Bacteria</taxon>
        <taxon>Pseudomonadati</taxon>
        <taxon>Pseudomonadota</taxon>
        <taxon>Gammaproteobacteria</taxon>
        <taxon>Chromatiales</taxon>
        <taxon>Chromatiaceae</taxon>
        <taxon>Allochromatium</taxon>
    </lineage>
</organism>
<name>D3RW75_ALLVD</name>
<dbReference type="RefSeq" id="WP_012972351.1">
    <property type="nucleotide sequence ID" value="NC_013852.1"/>
</dbReference>
<protein>
    <submittedName>
        <fullName evidence="1">Uncharacterized protein</fullName>
    </submittedName>
</protein>
<keyword evidence="1" id="KW-0614">Plasmid</keyword>
<gene>
    <name evidence="1" type="ordered locus">Alvin_3190</name>
</gene>
<evidence type="ECO:0000313" key="1">
    <source>
        <dbReference type="EMBL" id="ADC64087.1"/>
    </source>
</evidence>
<dbReference type="Proteomes" id="UP000001441">
    <property type="component" value="Plasmid pALVIN01"/>
</dbReference>
<dbReference type="HOGENOM" id="CLU_2299768_0_0_6"/>
<dbReference type="KEGG" id="alv:Alvin_3190"/>
<dbReference type="EMBL" id="CP001897">
    <property type="protein sequence ID" value="ADC64087.1"/>
    <property type="molecule type" value="Genomic_DNA"/>
</dbReference>
<geneLocation type="plasmid" evidence="1 2">
    <name>pALVIN01</name>
</geneLocation>
<reference evidence="1 2" key="1">
    <citation type="journal article" date="2011" name="Stand. Genomic Sci.">
        <title>Complete genome sequence of Allochromatium vinosum DSM 180(T).</title>
        <authorList>
            <person name="Weissgerber T."/>
            <person name="Zigann R."/>
            <person name="Bruce D."/>
            <person name="Chang Y.J."/>
            <person name="Detter J.C."/>
            <person name="Han C."/>
            <person name="Hauser L."/>
            <person name="Jeffries C.D."/>
            <person name="Land M."/>
            <person name="Munk A.C."/>
            <person name="Tapia R."/>
            <person name="Dahl C."/>
        </authorList>
    </citation>
    <scope>NUCLEOTIDE SEQUENCE [LARGE SCALE GENOMIC DNA]</scope>
    <source>
        <strain evidence="2">ATCC 17899 / DSM 180 / NBRC 103801 / NCIMB 10441 / D</strain>
        <plasmid evidence="2">Plasmid pALVIN01</plasmid>
    </source>
</reference>
<dbReference type="AlphaFoldDB" id="D3RW75"/>
<evidence type="ECO:0000313" key="2">
    <source>
        <dbReference type="Proteomes" id="UP000001441"/>
    </source>
</evidence>
<sequence length="100" mass="10806">MESREQDRWFGAGWAVYKGSMGDDCFPPLNDIDAQRAWLGGFGAAWVEYSDADGSASILIGDGMGGESLHDALASALKGHSVLLQQLLAHRDGWSNRTVH</sequence>
<proteinExistence type="predicted"/>
<dbReference type="OrthoDB" id="5771483at2"/>
<keyword evidence="2" id="KW-1185">Reference proteome</keyword>